<dbReference type="InterPro" id="IPR036108">
    <property type="entry name" value="4pyrrol_syn_uPrphyn_synt_sf"/>
</dbReference>
<dbReference type="SUPFAM" id="SSF69618">
    <property type="entry name" value="HemD-like"/>
    <property type="match status" value="1"/>
</dbReference>
<dbReference type="GO" id="GO:0003677">
    <property type="term" value="F:DNA binding"/>
    <property type="evidence" value="ECO:0007669"/>
    <property type="project" value="UniProtKB-UniRule"/>
</dbReference>
<evidence type="ECO:0000313" key="5">
    <source>
        <dbReference type="Proteomes" id="UP000295444"/>
    </source>
</evidence>
<reference evidence="4 5" key="1">
    <citation type="submission" date="2019-03" db="EMBL/GenBank/DDBJ databases">
        <title>Genomic Encyclopedia of Type Strains, Phase IV (KMG-IV): sequencing the most valuable type-strain genomes for metagenomic binning, comparative biology and taxonomic classification.</title>
        <authorList>
            <person name="Goeker M."/>
        </authorList>
    </citation>
    <scope>NUCLEOTIDE SEQUENCE [LARGE SCALE GENOMIC DNA]</scope>
    <source>
        <strain evidence="4 5">DSM 45361</strain>
    </source>
</reference>
<dbReference type="GO" id="GO:0006355">
    <property type="term" value="P:regulation of DNA-templated transcription"/>
    <property type="evidence" value="ECO:0007669"/>
    <property type="project" value="InterPro"/>
</dbReference>
<dbReference type="PANTHER" id="PTHR40082">
    <property type="entry name" value="BLR5956 PROTEIN"/>
    <property type="match status" value="1"/>
</dbReference>
<dbReference type="GO" id="GO:0000160">
    <property type="term" value="P:phosphorelay signal transduction system"/>
    <property type="evidence" value="ECO:0007669"/>
    <property type="project" value="InterPro"/>
</dbReference>
<dbReference type="GO" id="GO:0004852">
    <property type="term" value="F:uroporphyrinogen-III synthase activity"/>
    <property type="evidence" value="ECO:0007669"/>
    <property type="project" value="InterPro"/>
</dbReference>
<dbReference type="CDD" id="cd06578">
    <property type="entry name" value="HemD"/>
    <property type="match status" value="1"/>
</dbReference>
<feature type="DNA-binding region" description="OmpR/PhoB-type" evidence="2">
    <location>
        <begin position="277"/>
        <end position="375"/>
    </location>
</feature>
<dbReference type="PROSITE" id="PS51755">
    <property type="entry name" value="OMPR_PHOB"/>
    <property type="match status" value="1"/>
</dbReference>
<dbReference type="InterPro" id="IPR016032">
    <property type="entry name" value="Sig_transdc_resp-reg_C-effctor"/>
</dbReference>
<accession>A0A4R6RSW2</accession>
<protein>
    <submittedName>
        <fullName evidence="4">Uroporphyrinogen-III synthase</fullName>
    </submittedName>
</protein>
<proteinExistence type="predicted"/>
<dbReference type="Gene3D" id="1.10.10.10">
    <property type="entry name" value="Winged helix-like DNA-binding domain superfamily/Winged helix DNA-binding domain"/>
    <property type="match status" value="1"/>
</dbReference>
<dbReference type="RefSeq" id="WP_133854239.1">
    <property type="nucleotide sequence ID" value="NZ_SNXZ01000011.1"/>
</dbReference>
<dbReference type="AlphaFoldDB" id="A0A4R6RSW2"/>
<name>A0A4R6RSW2_LABRH</name>
<evidence type="ECO:0000256" key="2">
    <source>
        <dbReference type="PROSITE-ProRule" id="PRU01091"/>
    </source>
</evidence>
<organism evidence="4 5">
    <name type="scientific">Labedaea rhizosphaerae</name>
    <dbReference type="NCBI Taxonomy" id="598644"/>
    <lineage>
        <taxon>Bacteria</taxon>
        <taxon>Bacillati</taxon>
        <taxon>Actinomycetota</taxon>
        <taxon>Actinomycetes</taxon>
        <taxon>Pseudonocardiales</taxon>
        <taxon>Pseudonocardiaceae</taxon>
        <taxon>Labedaea</taxon>
    </lineage>
</organism>
<dbReference type="OrthoDB" id="213853at2"/>
<evidence type="ECO:0000313" key="4">
    <source>
        <dbReference type="EMBL" id="TDP89963.1"/>
    </source>
</evidence>
<dbReference type="PANTHER" id="PTHR40082:SF1">
    <property type="entry name" value="BLR5956 PROTEIN"/>
    <property type="match status" value="1"/>
</dbReference>
<dbReference type="CDD" id="cd00383">
    <property type="entry name" value="trans_reg_C"/>
    <property type="match status" value="1"/>
</dbReference>
<keyword evidence="5" id="KW-1185">Reference proteome</keyword>
<dbReference type="InterPro" id="IPR036388">
    <property type="entry name" value="WH-like_DNA-bd_sf"/>
</dbReference>
<keyword evidence="1 2" id="KW-0238">DNA-binding</keyword>
<dbReference type="GO" id="GO:0006780">
    <property type="term" value="P:uroporphyrinogen III biosynthetic process"/>
    <property type="evidence" value="ECO:0007669"/>
    <property type="project" value="InterPro"/>
</dbReference>
<comment type="caution">
    <text evidence="4">The sequence shown here is derived from an EMBL/GenBank/DDBJ whole genome shotgun (WGS) entry which is preliminary data.</text>
</comment>
<dbReference type="Pfam" id="PF02602">
    <property type="entry name" value="HEM4"/>
    <property type="match status" value="1"/>
</dbReference>
<dbReference type="Gene3D" id="3.40.50.10090">
    <property type="match status" value="2"/>
</dbReference>
<evidence type="ECO:0000259" key="3">
    <source>
        <dbReference type="PROSITE" id="PS51755"/>
    </source>
</evidence>
<gene>
    <name evidence="4" type="ORF">EV186_11189</name>
</gene>
<dbReference type="InterPro" id="IPR001867">
    <property type="entry name" value="OmpR/PhoB-type_DNA-bd"/>
</dbReference>
<dbReference type="InterPro" id="IPR039793">
    <property type="entry name" value="UROS/Hem4"/>
</dbReference>
<dbReference type="InterPro" id="IPR003754">
    <property type="entry name" value="4pyrrol_synth_uPrphyn_synth"/>
</dbReference>
<evidence type="ECO:0000256" key="1">
    <source>
        <dbReference type="ARBA" id="ARBA00023125"/>
    </source>
</evidence>
<dbReference type="SMART" id="SM00862">
    <property type="entry name" value="Trans_reg_C"/>
    <property type="match status" value="1"/>
</dbReference>
<dbReference type="SUPFAM" id="SSF46894">
    <property type="entry name" value="C-terminal effector domain of the bipartite response regulators"/>
    <property type="match status" value="1"/>
</dbReference>
<dbReference type="Proteomes" id="UP000295444">
    <property type="component" value="Unassembled WGS sequence"/>
</dbReference>
<dbReference type="NCBIfam" id="NF005568">
    <property type="entry name" value="PRK07239.1"/>
    <property type="match status" value="1"/>
</dbReference>
<feature type="domain" description="OmpR/PhoB-type" evidence="3">
    <location>
        <begin position="277"/>
        <end position="375"/>
    </location>
</feature>
<sequence>MTNAEPPVLPLAGFTVGVTAARRADELSALLQRRGAVVQHGPALRIIPLADDADLLAATRDLVRDPVDVAVATTGIGFRGWVEAAEGWGLGEQLRAALAGARVLARGPKAKGAVRAAGLVESWSPASEASAELLAHLLESGVDGLRIAVQLHGEPLRDFVASLRAAGADVLEIPVYRWTGPADPAPLDRLLDAAVAGQLDALTFTSAPAAASFLRTAGHRGQLDDLLAALRTQVLVACVGSITAGPLVELGVPIVQPSRARIGALVRELVDTLPTRSRRLRVGARELEVRGHAVLVDGALRPVPPAPMAVLRALADSPGHVLSRPALAGVLCRHSGRDTGVDEHAVESAVARLRTALGEPRLVQTVVKRGYRLPVQPIGAAS</sequence>
<dbReference type="EMBL" id="SNXZ01000011">
    <property type="protein sequence ID" value="TDP89963.1"/>
    <property type="molecule type" value="Genomic_DNA"/>
</dbReference>
<dbReference type="Pfam" id="PF00486">
    <property type="entry name" value="Trans_reg_C"/>
    <property type="match status" value="1"/>
</dbReference>